<feature type="compositionally biased region" description="Polar residues" evidence="1">
    <location>
        <begin position="162"/>
        <end position="172"/>
    </location>
</feature>
<dbReference type="InterPro" id="IPR015943">
    <property type="entry name" value="WD40/YVTN_repeat-like_dom_sf"/>
</dbReference>
<evidence type="ECO:0000313" key="2">
    <source>
        <dbReference type="EMBL" id="CAE6513685.1"/>
    </source>
</evidence>
<proteinExistence type="predicted"/>
<dbReference type="AlphaFoldDB" id="A0A8H3HJ12"/>
<dbReference type="InterPro" id="IPR036322">
    <property type="entry name" value="WD40_repeat_dom_sf"/>
</dbReference>
<comment type="caution">
    <text evidence="2">The sequence shown here is derived from an EMBL/GenBank/DDBJ whole genome shotgun (WGS) entry which is preliminary data.</text>
</comment>
<accession>A0A8H3HJ12</accession>
<protein>
    <submittedName>
        <fullName evidence="2">Uncharacterized protein</fullName>
    </submittedName>
</protein>
<evidence type="ECO:0000256" key="1">
    <source>
        <dbReference type="SAM" id="MobiDB-lite"/>
    </source>
</evidence>
<dbReference type="Proteomes" id="UP000663853">
    <property type="component" value="Unassembled WGS sequence"/>
</dbReference>
<reference evidence="2" key="1">
    <citation type="submission" date="2021-01" db="EMBL/GenBank/DDBJ databases">
        <authorList>
            <person name="Kaushik A."/>
        </authorList>
    </citation>
    <scope>NUCLEOTIDE SEQUENCE</scope>
    <source>
        <strain evidence="2">AG6-10EEA</strain>
    </source>
</reference>
<dbReference type="SUPFAM" id="SSF50978">
    <property type="entry name" value="WD40 repeat-like"/>
    <property type="match status" value="1"/>
</dbReference>
<feature type="region of interest" description="Disordered" evidence="1">
    <location>
        <begin position="135"/>
        <end position="178"/>
    </location>
</feature>
<name>A0A8H3HJ12_9AGAM</name>
<dbReference type="Gene3D" id="2.130.10.10">
    <property type="entry name" value="YVTN repeat-like/Quinoprotein amine dehydrogenase"/>
    <property type="match status" value="1"/>
</dbReference>
<gene>
    <name evidence="2" type="ORF">RDB_LOCUS133115</name>
</gene>
<dbReference type="EMBL" id="CAJMXA010003730">
    <property type="protein sequence ID" value="CAE6513685.1"/>
    <property type="molecule type" value="Genomic_DNA"/>
</dbReference>
<dbReference type="SMART" id="SM00320">
    <property type="entry name" value="WD40"/>
    <property type="match status" value="1"/>
</dbReference>
<evidence type="ECO:0000313" key="3">
    <source>
        <dbReference type="Proteomes" id="UP000663853"/>
    </source>
</evidence>
<dbReference type="InterPro" id="IPR001680">
    <property type="entry name" value="WD40_rpt"/>
</dbReference>
<organism evidence="2 3">
    <name type="scientific">Rhizoctonia solani</name>
    <dbReference type="NCBI Taxonomy" id="456999"/>
    <lineage>
        <taxon>Eukaryota</taxon>
        <taxon>Fungi</taxon>
        <taxon>Dikarya</taxon>
        <taxon>Basidiomycota</taxon>
        <taxon>Agaricomycotina</taxon>
        <taxon>Agaricomycetes</taxon>
        <taxon>Cantharellales</taxon>
        <taxon>Ceratobasidiaceae</taxon>
        <taxon>Rhizoctonia</taxon>
    </lineage>
</organism>
<sequence length="178" mass="19771">MIEPFNSQVPLLQDTEEGNDVLVSYEGKAPPQVWHIDRIPGEDKHRIDLAHTYFTKSPVDLVGPSYFGGTKDTFVLAASQGGEVYIWERSSGVLLHSFKAPDQQLTNLAWNHKSPSRFMLASAAHDGMVRIWTTEAASPPRNPESELQEVSSYRPSRPPMEPSQQDVVSTDISDNHGA</sequence>